<dbReference type="SMART" id="SM00369">
    <property type="entry name" value="LRR_TYP"/>
    <property type="match status" value="4"/>
</dbReference>
<dbReference type="InterPro" id="IPR003591">
    <property type="entry name" value="Leu-rich_rpt_typical-subtyp"/>
</dbReference>
<dbReference type="Gramene" id="KZM92797">
    <property type="protein sequence ID" value="KZM92797"/>
    <property type="gene ID" value="DCAR_019838"/>
</dbReference>
<dbReference type="Gene3D" id="1.10.510.10">
    <property type="entry name" value="Transferase(Phosphotransferase) domain 1"/>
    <property type="match status" value="1"/>
</dbReference>
<evidence type="ECO:0000256" key="4">
    <source>
        <dbReference type="ARBA" id="ARBA00022729"/>
    </source>
</evidence>
<keyword evidence="9" id="KW-0325">Glycoprotein</keyword>
<dbReference type="Proteomes" id="UP000077755">
    <property type="component" value="Chromosome 6"/>
</dbReference>
<dbReference type="PROSITE" id="PS50011">
    <property type="entry name" value="PROTEIN_KINASE_DOM"/>
    <property type="match status" value="1"/>
</dbReference>
<proteinExistence type="predicted"/>
<evidence type="ECO:0000313" key="13">
    <source>
        <dbReference type="EMBL" id="WOH07241.1"/>
    </source>
</evidence>
<keyword evidence="4 12" id="KW-0732">Signal</keyword>
<dbReference type="Pfam" id="PF00560">
    <property type="entry name" value="LRR_1"/>
    <property type="match status" value="3"/>
</dbReference>
<dbReference type="Pfam" id="PF07714">
    <property type="entry name" value="PK_Tyr_Ser-Thr"/>
    <property type="match status" value="1"/>
</dbReference>
<evidence type="ECO:0000256" key="8">
    <source>
        <dbReference type="ARBA" id="ARBA00023170"/>
    </source>
</evidence>
<dbReference type="OrthoDB" id="676979at2759"/>
<evidence type="ECO:0000256" key="5">
    <source>
        <dbReference type="ARBA" id="ARBA00022737"/>
    </source>
</evidence>
<dbReference type="InterPro" id="IPR001611">
    <property type="entry name" value="Leu-rich_rpt"/>
</dbReference>
<keyword evidence="14" id="KW-1185">Reference proteome</keyword>
<dbReference type="Pfam" id="PF13516">
    <property type="entry name" value="LRR_6"/>
    <property type="match status" value="1"/>
</dbReference>
<dbReference type="InterPro" id="IPR046959">
    <property type="entry name" value="PRK1-6/SRF4-like"/>
</dbReference>
<dbReference type="InterPro" id="IPR001245">
    <property type="entry name" value="Ser-Thr/Tyr_kinase_cat_dom"/>
</dbReference>
<dbReference type="GO" id="GO:0004672">
    <property type="term" value="F:protein kinase activity"/>
    <property type="evidence" value="ECO:0007669"/>
    <property type="project" value="InterPro"/>
</dbReference>
<dbReference type="GO" id="GO:0006952">
    <property type="term" value="P:defense response"/>
    <property type="evidence" value="ECO:0007669"/>
    <property type="project" value="UniProtKB-ARBA"/>
</dbReference>
<evidence type="ECO:0000256" key="12">
    <source>
        <dbReference type="SAM" id="SignalP"/>
    </source>
</evidence>
<dbReference type="PANTHER" id="PTHR48007">
    <property type="entry name" value="LEUCINE-RICH REPEAT RECEPTOR-LIKE PROTEIN KINASE PXC1"/>
    <property type="match status" value="1"/>
</dbReference>
<dbReference type="PANTHER" id="PTHR48007:SF56">
    <property type="entry name" value="LOW QUALITY PROTEIN: PROTEIN STRUBBELIG-RECEPTOR FAMILY 2"/>
    <property type="match status" value="1"/>
</dbReference>
<dbReference type="FunFam" id="3.80.10.10:FF:000062">
    <property type="entry name" value="protein STRUBBELIG-RECEPTOR FAMILY 3"/>
    <property type="match status" value="1"/>
</dbReference>
<feature type="compositionally biased region" description="Polar residues" evidence="10">
    <location>
        <begin position="329"/>
        <end position="356"/>
    </location>
</feature>
<dbReference type="InterPro" id="IPR011009">
    <property type="entry name" value="Kinase-like_dom_sf"/>
</dbReference>
<evidence type="ECO:0000256" key="7">
    <source>
        <dbReference type="ARBA" id="ARBA00023136"/>
    </source>
</evidence>
<keyword evidence="3 11" id="KW-0812">Transmembrane</keyword>
<feature type="signal peptide" evidence="12">
    <location>
        <begin position="1"/>
        <end position="24"/>
    </location>
</feature>
<reference evidence="13" key="2">
    <citation type="submission" date="2022-03" db="EMBL/GenBank/DDBJ databases">
        <title>Draft title - Genomic analysis of global carrot germplasm unveils the trajectory of domestication and the origin of high carotenoid orange carrot.</title>
        <authorList>
            <person name="Iorizzo M."/>
            <person name="Ellison S."/>
            <person name="Senalik D."/>
            <person name="Macko-Podgorni A."/>
            <person name="Grzebelus D."/>
            <person name="Bostan H."/>
            <person name="Rolling W."/>
            <person name="Curaba J."/>
            <person name="Simon P."/>
        </authorList>
    </citation>
    <scope>NUCLEOTIDE SEQUENCE</scope>
    <source>
        <tissue evidence="13">Leaf</tissue>
    </source>
</reference>
<feature type="region of interest" description="Disordered" evidence="10">
    <location>
        <begin position="263"/>
        <end position="287"/>
    </location>
</feature>
<evidence type="ECO:0000256" key="3">
    <source>
        <dbReference type="ARBA" id="ARBA00022692"/>
    </source>
</evidence>
<feature type="chain" id="PRO_5043926762" evidence="12">
    <location>
        <begin position="25"/>
        <end position="732"/>
    </location>
</feature>
<dbReference type="FunFam" id="3.30.200.20:FF:000125">
    <property type="entry name" value="Protein STRUBBELIG-RECEPTOR FAMILY 8"/>
    <property type="match status" value="1"/>
</dbReference>
<evidence type="ECO:0000256" key="2">
    <source>
        <dbReference type="ARBA" id="ARBA00022614"/>
    </source>
</evidence>
<dbReference type="InterPro" id="IPR013210">
    <property type="entry name" value="LRR_N_plant-typ"/>
</dbReference>
<evidence type="ECO:0000313" key="14">
    <source>
        <dbReference type="Proteomes" id="UP000077755"/>
    </source>
</evidence>
<dbReference type="GO" id="GO:0042802">
    <property type="term" value="F:identical protein binding"/>
    <property type="evidence" value="ECO:0007669"/>
    <property type="project" value="EnsemblPlants"/>
</dbReference>
<accession>A0A164X7A7</accession>
<dbReference type="SUPFAM" id="SSF52058">
    <property type="entry name" value="L domain-like"/>
    <property type="match status" value="1"/>
</dbReference>
<keyword evidence="2" id="KW-0433">Leucine-rich repeat</keyword>
<evidence type="ECO:0000256" key="10">
    <source>
        <dbReference type="SAM" id="MobiDB-lite"/>
    </source>
</evidence>
<evidence type="ECO:0000256" key="11">
    <source>
        <dbReference type="SAM" id="Phobius"/>
    </source>
</evidence>
<keyword evidence="6 11" id="KW-1133">Transmembrane helix</keyword>
<organism evidence="13 14">
    <name type="scientific">Daucus carota subsp. sativus</name>
    <name type="common">Carrot</name>
    <dbReference type="NCBI Taxonomy" id="79200"/>
    <lineage>
        <taxon>Eukaryota</taxon>
        <taxon>Viridiplantae</taxon>
        <taxon>Streptophyta</taxon>
        <taxon>Embryophyta</taxon>
        <taxon>Tracheophyta</taxon>
        <taxon>Spermatophyta</taxon>
        <taxon>Magnoliopsida</taxon>
        <taxon>eudicotyledons</taxon>
        <taxon>Gunneridae</taxon>
        <taxon>Pentapetalae</taxon>
        <taxon>asterids</taxon>
        <taxon>campanulids</taxon>
        <taxon>Apiales</taxon>
        <taxon>Apiaceae</taxon>
        <taxon>Apioideae</taxon>
        <taxon>Scandiceae</taxon>
        <taxon>Daucinae</taxon>
        <taxon>Daucus</taxon>
        <taxon>Daucus sect. Daucus</taxon>
    </lineage>
</organism>
<protein>
    <submittedName>
        <fullName evidence="13">Uncharacterized protein</fullName>
    </submittedName>
</protein>
<dbReference type="GO" id="GO:0016020">
    <property type="term" value="C:membrane"/>
    <property type="evidence" value="ECO:0007669"/>
    <property type="project" value="UniProtKB-SubCell"/>
</dbReference>
<dbReference type="Gene3D" id="3.80.10.10">
    <property type="entry name" value="Ribonuclease Inhibitor"/>
    <property type="match status" value="1"/>
</dbReference>
<gene>
    <name evidence="13" type="ORF">DCAR_0626670</name>
</gene>
<dbReference type="Pfam" id="PF08263">
    <property type="entry name" value="LRRNT_2"/>
    <property type="match status" value="1"/>
</dbReference>
<keyword evidence="7 11" id="KW-0472">Membrane</keyword>
<reference evidence="13" key="1">
    <citation type="journal article" date="2016" name="Nat. Genet.">
        <title>A high-quality carrot genome assembly provides new insights into carotenoid accumulation and asterid genome evolution.</title>
        <authorList>
            <person name="Iorizzo M."/>
            <person name="Ellison S."/>
            <person name="Senalik D."/>
            <person name="Zeng P."/>
            <person name="Satapoomin P."/>
            <person name="Huang J."/>
            <person name="Bowman M."/>
            <person name="Iovene M."/>
            <person name="Sanseverino W."/>
            <person name="Cavagnaro P."/>
            <person name="Yildiz M."/>
            <person name="Macko-Podgorni A."/>
            <person name="Moranska E."/>
            <person name="Grzebelus E."/>
            <person name="Grzebelus D."/>
            <person name="Ashrafi H."/>
            <person name="Zheng Z."/>
            <person name="Cheng S."/>
            <person name="Spooner D."/>
            <person name="Van Deynze A."/>
            <person name="Simon P."/>
        </authorList>
    </citation>
    <scope>NUCLEOTIDE SEQUENCE</scope>
    <source>
        <tissue evidence="13">Leaf</tissue>
    </source>
</reference>
<dbReference type="Pfam" id="PF13855">
    <property type="entry name" value="LRR_8"/>
    <property type="match status" value="1"/>
</dbReference>
<dbReference type="AlphaFoldDB" id="A0A164X7A7"/>
<dbReference type="OMA" id="THINMAY"/>
<feature type="transmembrane region" description="Helical" evidence="11">
    <location>
        <begin position="293"/>
        <end position="316"/>
    </location>
</feature>
<comment type="subcellular location">
    <subcellularLocation>
        <location evidence="1">Membrane</location>
        <topology evidence="1">Single-pass membrane protein</topology>
    </subcellularLocation>
</comment>
<keyword evidence="5" id="KW-0677">Repeat</keyword>
<evidence type="ECO:0000256" key="1">
    <source>
        <dbReference type="ARBA" id="ARBA00004167"/>
    </source>
</evidence>
<sequence>MSARSLLLYFTLLVFFALGLQASAETDVLDSKALQDLYRTLNIPSQLKGWKTDGGDPCAESWTGVTCNGSSVIHLIIPGLQLGGNLGFQLSDLRNLKQLDISSNYIQGEIPYNLPANVTHLNLADNNFSQNMPYSLTNMKHLRHLNLSHNSLSGPVGNVFTGLTNLKEMDLSYNNFTGDLPSSFGDLKNLTRLFLESNGFTGSVIFLSNLPLSDLDIQDNHFSGVIPETFENIENLWIGGNRFHRGENYPPWFFPLDTTPNITSPPSTESSAVESHPSHHEHKHKKKGFGPGGIASIVCGVTLLAACAAFFAVARIQQRGRSLRRLESSPGSWQSLPVSTAREFSSTAPEESSELSAISSPPLIDLKYLPPLRARTVRTSRRSFSRKSRVPVGTKIYSVAELQAATDSFSEANLLGEGSLGSVYKAEFPGGQIFAVKNINTVALALHEEEKFLDVIWNVARLRHPNIVKLVGYCVEHKQHILVYEHVRNLSLDDALHCDSYMPLSWGLRLRVALGVARALNYLHSTCMPPIAHSNLKAANILLDEDLMPHICDTGLAVLKPLTSNKIKIKASEMAIGDTGYIAPEHIQSGIGNMKGDVYAFGVLLLELFTGRRPFDSSKPRGEQSLVSWASSQLHDNESLEEMVDPAIRRTIPAKALSRFADIISLCIQAQKEFRPPMTEIQEGLMCILQEHRVVRGHTAAADGTEADPLDRSFRSSNSRFFASPTLSYLSI</sequence>
<keyword evidence="8" id="KW-0675">Receptor</keyword>
<dbReference type="KEGG" id="dcr:108225572"/>
<dbReference type="EMBL" id="CP093348">
    <property type="protein sequence ID" value="WOH07241.1"/>
    <property type="molecule type" value="Genomic_DNA"/>
</dbReference>
<dbReference type="InterPro" id="IPR032675">
    <property type="entry name" value="LRR_dom_sf"/>
</dbReference>
<dbReference type="GO" id="GO:0005524">
    <property type="term" value="F:ATP binding"/>
    <property type="evidence" value="ECO:0007669"/>
    <property type="project" value="InterPro"/>
</dbReference>
<evidence type="ECO:0000256" key="6">
    <source>
        <dbReference type="ARBA" id="ARBA00022989"/>
    </source>
</evidence>
<dbReference type="InterPro" id="IPR000719">
    <property type="entry name" value="Prot_kinase_dom"/>
</dbReference>
<dbReference type="SUPFAM" id="SSF56112">
    <property type="entry name" value="Protein kinase-like (PK-like)"/>
    <property type="match status" value="1"/>
</dbReference>
<evidence type="ECO:0000256" key="9">
    <source>
        <dbReference type="ARBA" id="ARBA00023180"/>
    </source>
</evidence>
<dbReference type="GO" id="GO:0051707">
    <property type="term" value="P:response to other organism"/>
    <property type="evidence" value="ECO:0007669"/>
    <property type="project" value="UniProtKB-ARBA"/>
</dbReference>
<feature type="region of interest" description="Disordered" evidence="10">
    <location>
        <begin position="324"/>
        <end position="356"/>
    </location>
</feature>
<dbReference type="Gene3D" id="3.30.200.20">
    <property type="entry name" value="Phosphorylase Kinase, domain 1"/>
    <property type="match status" value="1"/>
</dbReference>
<name>A0A164X7A7_DAUCS</name>
<dbReference type="FunFam" id="1.10.510.10:FF:000479">
    <property type="entry name" value="Leucine-rich repeat receptor-like protein kinase"/>
    <property type="match status" value="1"/>
</dbReference>
<feature type="compositionally biased region" description="Polar residues" evidence="10">
    <location>
        <begin position="263"/>
        <end position="273"/>
    </location>
</feature>